<feature type="compositionally biased region" description="Basic and acidic residues" evidence="1">
    <location>
        <begin position="357"/>
        <end position="374"/>
    </location>
</feature>
<comment type="caution">
    <text evidence="2">The sequence shown here is derived from an EMBL/GenBank/DDBJ whole genome shotgun (WGS) entry which is preliminary data.</text>
</comment>
<gene>
    <name evidence="2" type="ORF">F993_03665</name>
</gene>
<evidence type="ECO:0008006" key="4">
    <source>
        <dbReference type="Google" id="ProtNLM"/>
    </source>
</evidence>
<evidence type="ECO:0000313" key="3">
    <source>
        <dbReference type="Proteomes" id="UP000013034"/>
    </source>
</evidence>
<evidence type="ECO:0000313" key="2">
    <source>
        <dbReference type="EMBL" id="ENU21743.1"/>
    </source>
</evidence>
<dbReference type="Proteomes" id="UP000013034">
    <property type="component" value="Unassembled WGS sequence"/>
</dbReference>
<dbReference type="EMBL" id="APOI01000030">
    <property type="protein sequence ID" value="ENU21743.1"/>
    <property type="molecule type" value="Genomic_DNA"/>
</dbReference>
<feature type="region of interest" description="Disordered" evidence="1">
    <location>
        <begin position="354"/>
        <end position="374"/>
    </location>
</feature>
<protein>
    <recommendedName>
        <fullName evidence="4">Lipoprotein</fullName>
    </recommendedName>
</protein>
<accession>A0ABP2THB3</accession>
<name>A0ABP2THB3_9GAMM</name>
<proteinExistence type="predicted"/>
<evidence type="ECO:0000256" key="1">
    <source>
        <dbReference type="SAM" id="MobiDB-lite"/>
    </source>
</evidence>
<sequence length="374" mass="43467">MTTKLKRLSLCILLIGLNACSSKDKPESDPAVNDQTIETMLESEPVAEMPTVIVPKDQISPDQNLQEFELSDIQAQYRIRYPTMWETEKFRLSAFVDNYELIHPQLHLGSDQIFVIGNREHSSRDNDLYIDLTSDEYFKYSNNLAINYIRYLKAPKIESKQEFEKSQAYEERVKQANQNAETTAVDYDLKLLEQALNRSVGDIYFAVSDASYEYDADQEQMHIHLAVDVMESDLVIKVQPDLAKQIAANFNQLRLGFVFNFKNNQLNLDGIFFYFKKVGNPDRHSSNVEEVMYVSPVFKPISFKQKSAIELKRQFVTDTHEQLKTMPFKDVSHSPVWQFKFGLEQYQSPESLMQKYPKKEIPKEPEEFKYLGEG</sequence>
<keyword evidence="3" id="KW-1185">Reference proteome</keyword>
<reference evidence="2 3" key="1">
    <citation type="submission" date="2013-02" db="EMBL/GenBank/DDBJ databases">
        <title>The Genome Sequence of Acinetobacter sp. NIPH 809.</title>
        <authorList>
            <consortium name="The Broad Institute Genome Sequencing Platform"/>
            <consortium name="The Broad Institute Genome Sequencing Center for Infectious Disease"/>
            <person name="Cerqueira G."/>
            <person name="Feldgarden M."/>
            <person name="Courvalin P."/>
            <person name="Perichon B."/>
            <person name="Grillot-Courvalin C."/>
            <person name="Clermont D."/>
            <person name="Rocha E."/>
            <person name="Yoon E.-J."/>
            <person name="Nemec A."/>
            <person name="Walker B."/>
            <person name="Young S.K."/>
            <person name="Zeng Q."/>
            <person name="Gargeya S."/>
            <person name="Fitzgerald M."/>
            <person name="Haas B."/>
            <person name="Abouelleil A."/>
            <person name="Alvarado L."/>
            <person name="Arachchi H.M."/>
            <person name="Berlin A.M."/>
            <person name="Chapman S.B."/>
            <person name="Dewar J."/>
            <person name="Goldberg J."/>
            <person name="Griggs A."/>
            <person name="Gujja S."/>
            <person name="Hansen M."/>
            <person name="Howarth C."/>
            <person name="Imamovic A."/>
            <person name="Larimer J."/>
            <person name="McCowan C."/>
            <person name="Murphy C."/>
            <person name="Neiman D."/>
            <person name="Pearson M."/>
            <person name="Priest M."/>
            <person name="Roberts A."/>
            <person name="Saif S."/>
            <person name="Shea T."/>
            <person name="Sisk P."/>
            <person name="Sykes S."/>
            <person name="Wortman J."/>
            <person name="Nusbaum C."/>
            <person name="Birren B."/>
        </authorList>
    </citation>
    <scope>NUCLEOTIDE SEQUENCE [LARGE SCALE GENOMIC DNA]</scope>
    <source>
        <strain evidence="2 3">NIPH 809</strain>
    </source>
</reference>
<organism evidence="2 3">
    <name type="scientific">Acinetobacter proteolyticus</name>
    <dbReference type="NCBI Taxonomy" id="1776741"/>
    <lineage>
        <taxon>Bacteria</taxon>
        <taxon>Pseudomonadati</taxon>
        <taxon>Pseudomonadota</taxon>
        <taxon>Gammaproteobacteria</taxon>
        <taxon>Moraxellales</taxon>
        <taxon>Moraxellaceae</taxon>
        <taxon>Acinetobacter</taxon>
    </lineage>
</organism>
<dbReference type="RefSeq" id="WP_004657276.1">
    <property type="nucleotide sequence ID" value="NZ_KB849179.1"/>
</dbReference>